<keyword evidence="2" id="KW-1185">Reference proteome</keyword>
<evidence type="ECO:0000313" key="2">
    <source>
        <dbReference type="Proteomes" id="UP000079169"/>
    </source>
</evidence>
<protein>
    <submittedName>
        <fullName evidence="3">Uncharacterized protein DDB_G0284459-like</fullName>
    </submittedName>
</protein>
<feature type="compositionally biased region" description="Polar residues" evidence="1">
    <location>
        <begin position="418"/>
        <end position="457"/>
    </location>
</feature>
<evidence type="ECO:0000313" key="3">
    <source>
        <dbReference type="RefSeq" id="XP_017300549.2"/>
    </source>
</evidence>
<feature type="compositionally biased region" description="Polar residues" evidence="1">
    <location>
        <begin position="464"/>
        <end position="521"/>
    </location>
</feature>
<accession>A0A1S4EEL4</accession>
<dbReference type="KEGG" id="dci:103511612"/>
<feature type="region of interest" description="Disordered" evidence="1">
    <location>
        <begin position="547"/>
        <end position="602"/>
    </location>
</feature>
<feature type="region of interest" description="Disordered" evidence="1">
    <location>
        <begin position="418"/>
        <end position="521"/>
    </location>
</feature>
<gene>
    <name evidence="3" type="primary">LOC103511612</name>
</gene>
<feature type="region of interest" description="Disordered" evidence="1">
    <location>
        <begin position="54"/>
        <end position="114"/>
    </location>
</feature>
<sequence>MSTPNIDGQPNSKTPNIPGQTIHKTPNNASPIFDEIFARSDPYKYASIKRQIEMAKKEKQSNACSESPAKPPAGAPSGDGGSKRPPGPPKRPSGGQGHSGEITVSPYVDGKGNIDYSKAVVTPQSGDATAGDIIRKLIQDPVKPLPKFEIQRQPPQIEKILIRGDGSQEPISHVRSETSIGKDKTDGIKSSERKSTSETKTSGEIKEPTSKSDCKPKPEAKKSGEFKEKKTPCKPKVDSKSPCKPIQASTSPCKPKVEAKKSPLNINDKSHQGGDDNDKDTSKTKNLSKEKDSSKDSKSRPPPIDNFQIYKSIPKDIEELFFRRNERLRYRKLSEMYRKEIDQLILREKEKREKESKLDRRKASPVAFKKNTIFDEKLDTMVKNLINETKNVITKVARMSPSTPNIMKQTTPNITQTIHKTPNIDSQPLSNTPNKASKPTQSTANIGQPILNTPNIDSQRKSKTPNNTSQPISKTPNKASKSTQSTANTAQPIMSTPNIDGQPKSKTPNIPGQTIHKTPNNASPIFDEIFARSDPYKYASIKRQIEMAKKEKQSNACSESPAKPPAGAPSGDGGSKRPPGPPKRPSGGQGHSGEITVSPYVDGKGNIDYSKAVVTPQSGDATAGDIIRKLIQDPVKPLPKFEIQRQPPVSNI</sequence>
<name>A0A1S4EEL4_DIACI</name>
<feature type="region of interest" description="Disordered" evidence="1">
    <location>
        <begin position="1"/>
        <end position="30"/>
    </location>
</feature>
<evidence type="ECO:0000256" key="1">
    <source>
        <dbReference type="SAM" id="MobiDB-lite"/>
    </source>
</evidence>
<dbReference type="PaxDb" id="121845-A0A1S4EEL4"/>
<dbReference type="Proteomes" id="UP000079169">
    <property type="component" value="Unplaced"/>
</dbReference>
<reference evidence="3" key="1">
    <citation type="submission" date="2025-08" db="UniProtKB">
        <authorList>
            <consortium name="RefSeq"/>
        </authorList>
    </citation>
    <scope>IDENTIFICATION</scope>
</reference>
<dbReference type="AlphaFoldDB" id="A0A1S4EEL4"/>
<feature type="region of interest" description="Disordered" evidence="1">
    <location>
        <begin position="145"/>
        <end position="307"/>
    </location>
</feature>
<feature type="compositionally biased region" description="Basic and acidic residues" evidence="1">
    <location>
        <begin position="172"/>
        <end position="241"/>
    </location>
</feature>
<dbReference type="RefSeq" id="XP_017300549.2">
    <property type="nucleotide sequence ID" value="XM_017445060.2"/>
</dbReference>
<organism evidence="2 3">
    <name type="scientific">Diaphorina citri</name>
    <name type="common">Asian citrus psyllid</name>
    <dbReference type="NCBI Taxonomy" id="121845"/>
    <lineage>
        <taxon>Eukaryota</taxon>
        <taxon>Metazoa</taxon>
        <taxon>Ecdysozoa</taxon>
        <taxon>Arthropoda</taxon>
        <taxon>Hexapoda</taxon>
        <taxon>Insecta</taxon>
        <taxon>Pterygota</taxon>
        <taxon>Neoptera</taxon>
        <taxon>Paraneoptera</taxon>
        <taxon>Hemiptera</taxon>
        <taxon>Sternorrhyncha</taxon>
        <taxon>Psylloidea</taxon>
        <taxon>Psyllidae</taxon>
        <taxon>Diaphorininae</taxon>
        <taxon>Diaphorina</taxon>
    </lineage>
</organism>
<feature type="compositionally biased region" description="Basic and acidic residues" evidence="1">
    <location>
        <begin position="268"/>
        <end position="299"/>
    </location>
</feature>
<dbReference type="GeneID" id="103511612"/>
<proteinExistence type="predicted"/>